<dbReference type="GO" id="GO:0004803">
    <property type="term" value="F:transposase activity"/>
    <property type="evidence" value="ECO:0007669"/>
    <property type="project" value="InterPro"/>
</dbReference>
<dbReference type="SMART" id="SM01321">
    <property type="entry name" value="Y1_Tnp"/>
    <property type="match status" value="1"/>
</dbReference>
<dbReference type="Pfam" id="PF01797">
    <property type="entry name" value="Y1_Tnp"/>
    <property type="match status" value="1"/>
</dbReference>
<dbReference type="SUPFAM" id="SSF143422">
    <property type="entry name" value="Transposase IS200-like"/>
    <property type="match status" value="1"/>
</dbReference>
<dbReference type="RefSeq" id="WP_071388882.1">
    <property type="nucleotide sequence ID" value="NZ_MLQS01000001.1"/>
</dbReference>
<feature type="domain" description="Transposase IS200-like" evidence="1">
    <location>
        <begin position="9"/>
        <end position="123"/>
    </location>
</feature>
<dbReference type="EMBL" id="MLQS01000001">
    <property type="protein sequence ID" value="OIJ22327.1"/>
    <property type="molecule type" value="Genomic_DNA"/>
</dbReference>
<dbReference type="GO" id="GO:0006313">
    <property type="term" value="P:DNA transposition"/>
    <property type="evidence" value="ECO:0007669"/>
    <property type="project" value="InterPro"/>
</dbReference>
<dbReference type="AlphaFoldDB" id="A0A1S2MEP3"/>
<proteinExistence type="predicted"/>
<dbReference type="PANTHER" id="PTHR34322:SF2">
    <property type="entry name" value="TRANSPOSASE IS200-LIKE DOMAIN-CONTAINING PROTEIN"/>
    <property type="match status" value="1"/>
</dbReference>
<dbReference type="Gene3D" id="3.30.70.1290">
    <property type="entry name" value="Transposase IS200-like"/>
    <property type="match status" value="1"/>
</dbReference>
<gene>
    <name evidence="2" type="ORF">BKP45_06725</name>
</gene>
<name>A0A1S2MEP3_9BACI</name>
<evidence type="ECO:0000313" key="2">
    <source>
        <dbReference type="EMBL" id="OIJ22327.1"/>
    </source>
</evidence>
<accession>A0A1S2MEP3</accession>
<dbReference type="Proteomes" id="UP000180057">
    <property type="component" value="Unassembled WGS sequence"/>
</dbReference>
<reference evidence="2 3" key="1">
    <citation type="submission" date="2016-10" db="EMBL/GenBank/DDBJ databases">
        <title>Draft genome sequences of four alkaliphilic bacteria belonging to the Anaerobacillus genus.</title>
        <authorList>
            <person name="Bassil N.M."/>
            <person name="Lloyd J.R."/>
        </authorList>
    </citation>
    <scope>NUCLEOTIDE SEQUENCE [LARGE SCALE GENOMIC DNA]</scope>
    <source>
        <strain evidence="2 3">DSM 22531</strain>
    </source>
</reference>
<sequence>MARKIRIWFPGAIYHISKRGNRRSALFYDDKDRFKYLQLLEETCILYPFVLHSYCLMTNHIHLLLETIDHHPKEIMKMLNSRYAMYFNKRHDLVGHLFQGRYGAELIDSSQYFLEVSRYIHLNPVKAQMVKYPQDYPWSSFNALVSEQINPHITTQKILSYFPEQSKEAYKLYVENK</sequence>
<dbReference type="OrthoDB" id="9788881at2"/>
<evidence type="ECO:0000313" key="3">
    <source>
        <dbReference type="Proteomes" id="UP000180057"/>
    </source>
</evidence>
<protein>
    <submittedName>
        <fullName evidence="2">Transposase</fullName>
    </submittedName>
</protein>
<dbReference type="PANTHER" id="PTHR34322">
    <property type="entry name" value="TRANSPOSASE, Y1_TNP DOMAIN-CONTAINING"/>
    <property type="match status" value="1"/>
</dbReference>
<dbReference type="InterPro" id="IPR002686">
    <property type="entry name" value="Transposase_17"/>
</dbReference>
<dbReference type="GO" id="GO:0003677">
    <property type="term" value="F:DNA binding"/>
    <property type="evidence" value="ECO:0007669"/>
    <property type="project" value="InterPro"/>
</dbReference>
<dbReference type="InterPro" id="IPR036515">
    <property type="entry name" value="Transposase_17_sf"/>
</dbReference>
<keyword evidence="3" id="KW-1185">Reference proteome</keyword>
<evidence type="ECO:0000259" key="1">
    <source>
        <dbReference type="SMART" id="SM01321"/>
    </source>
</evidence>
<comment type="caution">
    <text evidence="2">The sequence shown here is derived from an EMBL/GenBank/DDBJ whole genome shotgun (WGS) entry which is preliminary data.</text>
</comment>
<organism evidence="2 3">
    <name type="scientific">Anaerobacillus alkalidiazotrophicus</name>
    <dbReference type="NCBI Taxonomy" id="472963"/>
    <lineage>
        <taxon>Bacteria</taxon>
        <taxon>Bacillati</taxon>
        <taxon>Bacillota</taxon>
        <taxon>Bacilli</taxon>
        <taxon>Bacillales</taxon>
        <taxon>Bacillaceae</taxon>
        <taxon>Anaerobacillus</taxon>
    </lineage>
</organism>